<protein>
    <recommendedName>
        <fullName evidence="2">F-box domain-containing protein</fullName>
    </recommendedName>
</protein>
<keyword evidence="4" id="KW-1185">Reference proteome</keyword>
<sequence>MQLANLPPELLREIISHIDEATGREYADHGSPSLCALALSGARCLAEVATALLYDVITIERNGDGARDGHRLVLLNRSCRANPQLVHRIRCADIRWFHSVDSTPHYDEFLAHLARSSSLVSLEAQLGSPPPLLPTLTGTAAAAAATSSPLPALFEWKAGDFAALRELHVHLNDVDHDARIPVPLLVRLCELSSLQEITLCVTPAVDDDGDDDGDGSGGKQVSSCDAEGDRLPLLRPTEMCFGGGQPVSVAFLRQVLPRATSLKTLIMSLPGAAVVVNRKMADDVSSGGYDLKGPVLSPRSIGKLLAPAAASLELLDLLADNVYLPAQHDGSQIDLSAFMRLRSLEITACLLFGAGRGCVVGGIDIWQRLPPALEKLTVAFDGDMGLFWSLTEMREHARAGTFAERLWDRRLRDGGGDGLRWLVELLRRVADGELGSQLRSVAVEEREVVDRDRNWALAAWRQPGEDGRLRDLAQAAAVGLDIQLRVPRTFRSEDIEVTYEAEYHGHRGTVSYYEEGEDPLSEASSSASEDSDW</sequence>
<dbReference type="InterPro" id="IPR001810">
    <property type="entry name" value="F-box_dom"/>
</dbReference>
<feature type="region of interest" description="Disordered" evidence="1">
    <location>
        <begin position="207"/>
        <end position="227"/>
    </location>
</feature>
<feature type="domain" description="F-box" evidence="2">
    <location>
        <begin position="1"/>
        <end position="19"/>
    </location>
</feature>
<dbReference type="Proteomes" id="UP001396898">
    <property type="component" value="Unassembled WGS sequence"/>
</dbReference>
<name>A0ABR1S7J8_9PEZI</name>
<evidence type="ECO:0000313" key="3">
    <source>
        <dbReference type="EMBL" id="KAK8027832.1"/>
    </source>
</evidence>
<evidence type="ECO:0000259" key="2">
    <source>
        <dbReference type="PROSITE" id="PS50181"/>
    </source>
</evidence>
<organism evidence="3 4">
    <name type="scientific">Apiospora marii</name>
    <dbReference type="NCBI Taxonomy" id="335849"/>
    <lineage>
        <taxon>Eukaryota</taxon>
        <taxon>Fungi</taxon>
        <taxon>Dikarya</taxon>
        <taxon>Ascomycota</taxon>
        <taxon>Pezizomycotina</taxon>
        <taxon>Sordariomycetes</taxon>
        <taxon>Xylariomycetidae</taxon>
        <taxon>Amphisphaeriales</taxon>
        <taxon>Apiosporaceae</taxon>
        <taxon>Apiospora</taxon>
    </lineage>
</organism>
<evidence type="ECO:0000256" key="1">
    <source>
        <dbReference type="SAM" id="MobiDB-lite"/>
    </source>
</evidence>
<gene>
    <name evidence="3" type="ORF">PG991_004888</name>
</gene>
<dbReference type="EMBL" id="JAQQWI010000007">
    <property type="protein sequence ID" value="KAK8027832.1"/>
    <property type="molecule type" value="Genomic_DNA"/>
</dbReference>
<comment type="caution">
    <text evidence="3">The sequence shown here is derived from an EMBL/GenBank/DDBJ whole genome shotgun (WGS) entry which is preliminary data.</text>
</comment>
<dbReference type="PROSITE" id="PS50181">
    <property type="entry name" value="FBOX"/>
    <property type="match status" value="1"/>
</dbReference>
<proteinExistence type="predicted"/>
<accession>A0ABR1S7J8</accession>
<reference evidence="3 4" key="1">
    <citation type="submission" date="2023-01" db="EMBL/GenBank/DDBJ databases">
        <title>Analysis of 21 Apiospora genomes using comparative genomics revels a genus with tremendous synthesis potential of carbohydrate active enzymes and secondary metabolites.</title>
        <authorList>
            <person name="Sorensen T."/>
        </authorList>
    </citation>
    <scope>NUCLEOTIDE SEQUENCE [LARGE SCALE GENOMIC DNA]</scope>
    <source>
        <strain evidence="3 4">CBS 20057</strain>
    </source>
</reference>
<evidence type="ECO:0000313" key="4">
    <source>
        <dbReference type="Proteomes" id="UP001396898"/>
    </source>
</evidence>